<dbReference type="AlphaFoldDB" id="A0A1E3IZL6"/>
<proteinExistence type="predicted"/>
<dbReference type="OrthoDB" id="2595969at2759"/>
<dbReference type="VEuPathDB" id="FungiDB:L203_00208"/>
<reference evidence="2" key="2">
    <citation type="journal article" date="2022" name="Elife">
        <title>Obligate sexual reproduction of a homothallic fungus closely related to the Cryptococcus pathogenic species complex.</title>
        <authorList>
            <person name="Passer A.R."/>
            <person name="Clancey S.A."/>
            <person name="Shea T."/>
            <person name="David-Palma M."/>
            <person name="Averette A.F."/>
            <person name="Boekhout T."/>
            <person name="Porcel B.M."/>
            <person name="Nowrousian M."/>
            <person name="Cuomo C.A."/>
            <person name="Sun S."/>
            <person name="Heitman J."/>
            <person name="Coelho M.A."/>
        </authorList>
    </citation>
    <scope>NUCLEOTIDE SEQUENCE</scope>
    <source>
        <strain evidence="2">CBS 7841</strain>
    </source>
</reference>
<reference evidence="2" key="3">
    <citation type="submission" date="2024-01" db="EMBL/GenBank/DDBJ databases">
        <authorList>
            <person name="Coelho M.A."/>
            <person name="David-Palma M."/>
            <person name="Shea T."/>
            <person name="Sun S."/>
            <person name="Cuomo C.A."/>
            <person name="Heitman J."/>
        </authorList>
    </citation>
    <scope>NUCLEOTIDE SEQUENCE</scope>
    <source>
        <strain evidence="2">CBS 7841</strain>
    </source>
</reference>
<gene>
    <name evidence="2" type="ORF">L203_100130</name>
</gene>
<evidence type="ECO:0000313" key="2">
    <source>
        <dbReference type="EMBL" id="WVN84993.1"/>
    </source>
</evidence>
<sequence>MNDPLFSLAAPPPRYRLESDSSDEEGEGIYPGGCLAGEEKVRRRSRIVSVRLDAGGGRHQVVVGVGQAGRYLVKHMRRVDRVGDVTVDGREVGWVYRLGAAGAVDECLVVWVDVDGLDHGSVWRVAEEMVRVVQPGSLTMVTAYPPSMVITSDEVRGEPPIRYLSARRSVSGVAAWEAPNVVSGLAGALMSLSVRAVECRTVSAATLLLPLPLSSLSWSSVVKALSAVDPGLADGLAADGLAALAGPSVGRWTENDDERYSAPGMGRVHRVDGLEHGDGLERGDAAGMYT</sequence>
<feature type="region of interest" description="Disordered" evidence="1">
    <location>
        <begin position="271"/>
        <end position="290"/>
    </location>
</feature>
<reference evidence="2" key="1">
    <citation type="submission" date="2016-06" db="EMBL/GenBank/DDBJ databases">
        <authorList>
            <person name="Cuomo C."/>
            <person name="Litvintseva A."/>
            <person name="Heitman J."/>
            <person name="Chen Y."/>
            <person name="Sun S."/>
            <person name="Springer D."/>
            <person name="Dromer F."/>
            <person name="Young S."/>
            <person name="Zeng Q."/>
            <person name="Chapman S."/>
            <person name="Gujja S."/>
            <person name="Saif S."/>
            <person name="Birren B."/>
        </authorList>
    </citation>
    <scope>NUCLEOTIDE SEQUENCE</scope>
    <source>
        <strain evidence="2">CBS 7841</strain>
    </source>
</reference>
<evidence type="ECO:0000256" key="1">
    <source>
        <dbReference type="SAM" id="MobiDB-lite"/>
    </source>
</evidence>
<name>A0A1E3IZL6_9TREE</name>
<organism evidence="2 3">
    <name type="scientific">Cryptococcus depauperatus CBS 7841</name>
    <dbReference type="NCBI Taxonomy" id="1295531"/>
    <lineage>
        <taxon>Eukaryota</taxon>
        <taxon>Fungi</taxon>
        <taxon>Dikarya</taxon>
        <taxon>Basidiomycota</taxon>
        <taxon>Agaricomycotina</taxon>
        <taxon>Tremellomycetes</taxon>
        <taxon>Tremellales</taxon>
        <taxon>Cryptococcaceae</taxon>
        <taxon>Cryptococcus</taxon>
    </lineage>
</organism>
<feature type="region of interest" description="Disordered" evidence="1">
    <location>
        <begin position="11"/>
        <end position="30"/>
    </location>
</feature>
<protein>
    <submittedName>
        <fullName evidence="2">Uncharacterized protein</fullName>
    </submittedName>
</protein>
<dbReference type="KEGG" id="cdep:91084346"/>
<dbReference type="EMBL" id="CP143784">
    <property type="protein sequence ID" value="WVN84993.1"/>
    <property type="molecule type" value="Genomic_DNA"/>
</dbReference>
<keyword evidence="3" id="KW-1185">Reference proteome</keyword>
<accession>A0A1E3IZL6</accession>
<dbReference type="RefSeq" id="XP_066065694.1">
    <property type="nucleotide sequence ID" value="XM_066209597.1"/>
</dbReference>
<dbReference type="Proteomes" id="UP000094043">
    <property type="component" value="Chromosome 1"/>
</dbReference>
<evidence type="ECO:0000313" key="3">
    <source>
        <dbReference type="Proteomes" id="UP000094043"/>
    </source>
</evidence>
<dbReference type="GeneID" id="91084346"/>
<feature type="compositionally biased region" description="Basic and acidic residues" evidence="1">
    <location>
        <begin position="271"/>
        <end position="284"/>
    </location>
</feature>